<evidence type="ECO:0000313" key="1">
    <source>
        <dbReference type="EMBL" id="ACB54363.1"/>
    </source>
</evidence>
<protein>
    <submittedName>
        <fullName evidence="1">Uncharacterized protein</fullName>
    </submittedName>
</protein>
<evidence type="ECO:0000313" key="2">
    <source>
        <dbReference type="Proteomes" id="UP000001203"/>
    </source>
</evidence>
<name>B1X2K2_CROS5</name>
<accession>B1X2K2</accession>
<dbReference type="Proteomes" id="UP000001203">
    <property type="component" value="Chromosome linear"/>
</dbReference>
<dbReference type="STRING" id="43989.cce_5017"/>
<dbReference type="AlphaFoldDB" id="B1X2K2"/>
<reference evidence="1 2" key="1">
    <citation type="journal article" date="2008" name="Proc. Natl. Acad. Sci. U.S.A.">
        <title>The genome of Cyanothece 51142, a unicellular diazotrophic cyanobacterium important in the marine nitrogen cycle.</title>
        <authorList>
            <person name="Welsh E.A."/>
            <person name="Liberton M."/>
            <person name="Stoeckel J."/>
            <person name="Loh T."/>
            <person name="Elvitigala T."/>
            <person name="Wang C."/>
            <person name="Wollam A."/>
            <person name="Fulton R.S."/>
            <person name="Clifton S.W."/>
            <person name="Jacobs J.M."/>
            <person name="Aurora R."/>
            <person name="Ghosh B.K."/>
            <person name="Sherman L.A."/>
            <person name="Smith R.D."/>
            <person name="Wilson R.K."/>
            <person name="Pakrasi H.B."/>
        </authorList>
    </citation>
    <scope>NUCLEOTIDE SEQUENCE [LARGE SCALE GENOMIC DNA]</scope>
    <source>
        <strain evidence="2">ATCC 51142 / BH68</strain>
    </source>
</reference>
<gene>
    <name evidence="1" type="ordered locus">cce_5017</name>
</gene>
<dbReference type="HOGENOM" id="CLU_2751008_0_0_3"/>
<keyword evidence="2" id="KW-1185">Reference proteome</keyword>
<dbReference type="KEGG" id="cyt:cce_5017"/>
<organism evidence="1 2">
    <name type="scientific">Crocosphaera subtropica (strain ATCC 51142 / BH68)</name>
    <name type="common">Cyanothece sp. (strain ATCC 51142)</name>
    <dbReference type="NCBI Taxonomy" id="43989"/>
    <lineage>
        <taxon>Bacteria</taxon>
        <taxon>Bacillati</taxon>
        <taxon>Cyanobacteriota</taxon>
        <taxon>Cyanophyceae</taxon>
        <taxon>Oscillatoriophycideae</taxon>
        <taxon>Chroococcales</taxon>
        <taxon>Aphanothecaceae</taxon>
        <taxon>Crocosphaera</taxon>
        <taxon>Crocosphaera subtropica</taxon>
    </lineage>
</organism>
<sequence>MSLRKKTQRMTVTDQKKTSYSMRRLENLKKKKEHYLRLLKQKKLPKQSYDLVYNHLQKIIKTITIIESRK</sequence>
<dbReference type="EMBL" id="CP000807">
    <property type="protein sequence ID" value="ACB54363.1"/>
    <property type="molecule type" value="Genomic_DNA"/>
</dbReference>
<proteinExistence type="predicted"/>